<proteinExistence type="predicted"/>
<keyword evidence="2" id="KW-1185">Reference proteome</keyword>
<protein>
    <submittedName>
        <fullName evidence="1">Uncharacterized protein</fullName>
    </submittedName>
</protein>
<sequence length="220" mass="25968">MLLLSLSLQRLILNTCEEFEISTKHVSKLINLKHLEITDAKVLEEKKTTFGFRKLDMGERYKGEHFSNWLSPLSNIVDITLHNCEGLKYLPPMERLRFLRSVRLSHLPELEYIYYEEPFLFETFFPSLERLFLCENNKLKGWWRMNDVVNEDDHNCSQSHNLSLPPFPPQLSFLTIDECPMLTRVPTFPNLDKRLQFRSSNMETLEATINSKCLIEFPPL</sequence>
<dbReference type="Proteomes" id="UP001177021">
    <property type="component" value="Unassembled WGS sequence"/>
</dbReference>
<name>A0ACB0L7G4_TRIPR</name>
<dbReference type="EMBL" id="CASHSV030000409">
    <property type="protein sequence ID" value="CAJ2664745.1"/>
    <property type="molecule type" value="Genomic_DNA"/>
</dbReference>
<accession>A0ACB0L7G4</accession>
<evidence type="ECO:0000313" key="1">
    <source>
        <dbReference type="EMBL" id="CAJ2664745.1"/>
    </source>
</evidence>
<evidence type="ECO:0000313" key="2">
    <source>
        <dbReference type="Proteomes" id="UP001177021"/>
    </source>
</evidence>
<organism evidence="1 2">
    <name type="scientific">Trifolium pratense</name>
    <name type="common">Red clover</name>
    <dbReference type="NCBI Taxonomy" id="57577"/>
    <lineage>
        <taxon>Eukaryota</taxon>
        <taxon>Viridiplantae</taxon>
        <taxon>Streptophyta</taxon>
        <taxon>Embryophyta</taxon>
        <taxon>Tracheophyta</taxon>
        <taxon>Spermatophyta</taxon>
        <taxon>Magnoliopsida</taxon>
        <taxon>eudicotyledons</taxon>
        <taxon>Gunneridae</taxon>
        <taxon>Pentapetalae</taxon>
        <taxon>rosids</taxon>
        <taxon>fabids</taxon>
        <taxon>Fabales</taxon>
        <taxon>Fabaceae</taxon>
        <taxon>Papilionoideae</taxon>
        <taxon>50 kb inversion clade</taxon>
        <taxon>NPAAA clade</taxon>
        <taxon>Hologalegina</taxon>
        <taxon>IRL clade</taxon>
        <taxon>Trifolieae</taxon>
        <taxon>Trifolium</taxon>
    </lineage>
</organism>
<comment type="caution">
    <text evidence="1">The sequence shown here is derived from an EMBL/GenBank/DDBJ whole genome shotgun (WGS) entry which is preliminary data.</text>
</comment>
<gene>
    <name evidence="1" type="ORF">MILVUS5_LOCUS29874</name>
</gene>
<reference evidence="1" key="1">
    <citation type="submission" date="2023-10" db="EMBL/GenBank/DDBJ databases">
        <authorList>
            <person name="Rodriguez Cubillos JULIANA M."/>
            <person name="De Vega J."/>
        </authorList>
    </citation>
    <scope>NUCLEOTIDE SEQUENCE</scope>
</reference>